<evidence type="ECO:0000313" key="12">
    <source>
        <dbReference type="Proteomes" id="UP000316008"/>
    </source>
</evidence>
<dbReference type="PANTHER" id="PTHR43298:SF2">
    <property type="entry name" value="FMN_FAD EXPORTER YEEO-RELATED"/>
    <property type="match status" value="1"/>
</dbReference>
<evidence type="ECO:0000256" key="6">
    <source>
        <dbReference type="ARBA" id="ARBA00022989"/>
    </source>
</evidence>
<evidence type="ECO:0000256" key="8">
    <source>
        <dbReference type="ARBA" id="ARBA00023136"/>
    </source>
</evidence>
<feature type="transmembrane region" description="Helical" evidence="10">
    <location>
        <begin position="412"/>
        <end position="432"/>
    </location>
</feature>
<dbReference type="OrthoDB" id="9780160at2"/>
<keyword evidence="3" id="KW-0050">Antiport</keyword>
<dbReference type="CDD" id="cd13133">
    <property type="entry name" value="MATE_like_7"/>
    <property type="match status" value="1"/>
</dbReference>
<keyword evidence="6 10" id="KW-1133">Transmembrane helix</keyword>
<sequence length="445" mass="49837">MLDIRYKSILTVALPMMLSGFIQSVISITDAAFLSRFSKLAYDASGSAGLWYITMYMVFIGLGDGAQIAMAQKVGEKNAKGFAAVFQSNFLILVISAITLTLLVQLCMPSLMAYLVTNNELARAEQSFLEIRSYSFWAATITISIQASYLAVGKTTLVLITSVIAAVSNIILDYVLVFGIGPFPRLGLEGAAIASTGAEFLAMLFLLTTLIGGKLKKHYPVWKENFITKRQMNENLKIGIPLLFQGIVALSIWTIFFIWIEQMGGDNLTVSLNIRYVYFLAFIPIWGFAAATKTYIAQYFGAKQFEQIPVIQKRIQLLTVCFLLLTFHGSIFYPEALIRLVSDHPEHVVKSAQILRVVSGSILIYGLGSVYLQTISGLGKTRFTFAVECLATSLYIISAYLFIKVWNWPIQWVWLVEYVYFITMGLSSFAYLKWINRITDKIVYE</sequence>
<comment type="subcellular location">
    <subcellularLocation>
        <location evidence="1">Cell membrane</location>
        <topology evidence="1">Multi-pass membrane protein</topology>
    </subcellularLocation>
</comment>
<evidence type="ECO:0000256" key="5">
    <source>
        <dbReference type="ARBA" id="ARBA00022692"/>
    </source>
</evidence>
<keyword evidence="4" id="KW-1003">Cell membrane</keyword>
<dbReference type="GO" id="GO:0006811">
    <property type="term" value="P:monoatomic ion transport"/>
    <property type="evidence" value="ECO:0007669"/>
    <property type="project" value="UniProtKB-KW"/>
</dbReference>
<accession>A0A556N6P8</accession>
<name>A0A556N6P8_9FLAO</name>
<dbReference type="InterPro" id="IPR048279">
    <property type="entry name" value="MdtK-like"/>
</dbReference>
<feature type="transmembrane region" description="Helical" evidence="10">
    <location>
        <begin position="317"/>
        <end position="334"/>
    </location>
</feature>
<reference evidence="11 12" key="1">
    <citation type="submission" date="2019-07" db="EMBL/GenBank/DDBJ databases">
        <authorList>
            <person name="Huq M.A."/>
        </authorList>
    </citation>
    <scope>NUCLEOTIDE SEQUENCE [LARGE SCALE GENOMIC DNA]</scope>
    <source>
        <strain evidence="11 12">MAH-3</strain>
    </source>
</reference>
<evidence type="ECO:0000256" key="1">
    <source>
        <dbReference type="ARBA" id="ARBA00004651"/>
    </source>
</evidence>
<dbReference type="Pfam" id="PF01554">
    <property type="entry name" value="MatE"/>
    <property type="match status" value="2"/>
</dbReference>
<dbReference type="PIRSF" id="PIRSF006603">
    <property type="entry name" value="DinF"/>
    <property type="match status" value="1"/>
</dbReference>
<evidence type="ECO:0000256" key="7">
    <source>
        <dbReference type="ARBA" id="ARBA00023065"/>
    </source>
</evidence>
<dbReference type="InterPro" id="IPR002528">
    <property type="entry name" value="MATE_fam"/>
</dbReference>
<feature type="transmembrane region" description="Helical" evidence="10">
    <location>
        <begin position="354"/>
        <end position="372"/>
    </location>
</feature>
<dbReference type="Proteomes" id="UP000316008">
    <property type="component" value="Unassembled WGS sequence"/>
</dbReference>
<feature type="transmembrane region" description="Helical" evidence="10">
    <location>
        <begin position="90"/>
        <end position="114"/>
    </location>
</feature>
<proteinExistence type="predicted"/>
<evidence type="ECO:0000256" key="9">
    <source>
        <dbReference type="ARBA" id="ARBA00031636"/>
    </source>
</evidence>
<gene>
    <name evidence="11" type="ORF">FO442_01595</name>
</gene>
<dbReference type="GO" id="GO:0015297">
    <property type="term" value="F:antiporter activity"/>
    <property type="evidence" value="ECO:0007669"/>
    <property type="project" value="UniProtKB-KW"/>
</dbReference>
<dbReference type="InterPro" id="IPR050222">
    <property type="entry name" value="MATE_MdtK"/>
</dbReference>
<feature type="transmembrane region" description="Helical" evidence="10">
    <location>
        <begin position="9"/>
        <end position="29"/>
    </location>
</feature>
<evidence type="ECO:0000256" key="2">
    <source>
        <dbReference type="ARBA" id="ARBA00022448"/>
    </source>
</evidence>
<dbReference type="RefSeq" id="WP_144331382.1">
    <property type="nucleotide sequence ID" value="NZ_VLPL01000001.1"/>
</dbReference>
<feature type="transmembrane region" description="Helical" evidence="10">
    <location>
        <begin position="192"/>
        <end position="215"/>
    </location>
</feature>
<dbReference type="GO" id="GO:0005886">
    <property type="term" value="C:plasma membrane"/>
    <property type="evidence" value="ECO:0007669"/>
    <property type="project" value="UniProtKB-SubCell"/>
</dbReference>
<dbReference type="PANTHER" id="PTHR43298">
    <property type="entry name" value="MULTIDRUG RESISTANCE PROTEIN NORM-RELATED"/>
    <property type="match status" value="1"/>
</dbReference>
<feature type="transmembrane region" description="Helical" evidence="10">
    <location>
        <begin position="49"/>
        <end position="69"/>
    </location>
</feature>
<keyword evidence="12" id="KW-1185">Reference proteome</keyword>
<organism evidence="11 12">
    <name type="scientific">Fluviicola chungangensis</name>
    <dbReference type="NCBI Taxonomy" id="2597671"/>
    <lineage>
        <taxon>Bacteria</taxon>
        <taxon>Pseudomonadati</taxon>
        <taxon>Bacteroidota</taxon>
        <taxon>Flavobacteriia</taxon>
        <taxon>Flavobacteriales</taxon>
        <taxon>Crocinitomicaceae</taxon>
        <taxon>Fluviicola</taxon>
    </lineage>
</organism>
<keyword evidence="8 10" id="KW-0472">Membrane</keyword>
<feature type="transmembrane region" description="Helical" evidence="10">
    <location>
        <begin position="134"/>
        <end position="152"/>
    </location>
</feature>
<comment type="caution">
    <text evidence="11">The sequence shown here is derived from an EMBL/GenBank/DDBJ whole genome shotgun (WGS) entry which is preliminary data.</text>
</comment>
<keyword evidence="7" id="KW-0406">Ion transport</keyword>
<keyword evidence="5 10" id="KW-0812">Transmembrane</keyword>
<evidence type="ECO:0000256" key="10">
    <source>
        <dbReference type="SAM" id="Phobius"/>
    </source>
</evidence>
<dbReference type="AlphaFoldDB" id="A0A556N6P8"/>
<feature type="transmembrane region" description="Helical" evidence="10">
    <location>
        <begin position="384"/>
        <end position="406"/>
    </location>
</feature>
<dbReference type="EMBL" id="VLPL01000001">
    <property type="protein sequence ID" value="TSJ47847.1"/>
    <property type="molecule type" value="Genomic_DNA"/>
</dbReference>
<feature type="transmembrane region" description="Helical" evidence="10">
    <location>
        <begin position="236"/>
        <end position="260"/>
    </location>
</feature>
<evidence type="ECO:0000256" key="3">
    <source>
        <dbReference type="ARBA" id="ARBA00022449"/>
    </source>
</evidence>
<protein>
    <recommendedName>
        <fullName evidence="9">Multidrug-efflux transporter</fullName>
    </recommendedName>
</protein>
<evidence type="ECO:0000256" key="4">
    <source>
        <dbReference type="ARBA" id="ARBA00022475"/>
    </source>
</evidence>
<dbReference type="GO" id="GO:0042910">
    <property type="term" value="F:xenobiotic transmembrane transporter activity"/>
    <property type="evidence" value="ECO:0007669"/>
    <property type="project" value="InterPro"/>
</dbReference>
<evidence type="ECO:0000313" key="11">
    <source>
        <dbReference type="EMBL" id="TSJ47847.1"/>
    </source>
</evidence>
<feature type="transmembrane region" description="Helical" evidence="10">
    <location>
        <begin position="276"/>
        <end position="296"/>
    </location>
</feature>
<dbReference type="NCBIfam" id="TIGR00797">
    <property type="entry name" value="matE"/>
    <property type="match status" value="1"/>
</dbReference>
<keyword evidence="2" id="KW-0813">Transport</keyword>
<feature type="transmembrane region" description="Helical" evidence="10">
    <location>
        <begin position="157"/>
        <end position="180"/>
    </location>
</feature>